<name>A0A383D8P9_9ZZZZ</name>
<gene>
    <name evidence="1" type="ORF">METZ01_LOCUS493082</name>
</gene>
<protein>
    <submittedName>
        <fullName evidence="1">Uncharacterized protein</fullName>
    </submittedName>
</protein>
<organism evidence="1">
    <name type="scientific">marine metagenome</name>
    <dbReference type="NCBI Taxonomy" id="408172"/>
    <lineage>
        <taxon>unclassified sequences</taxon>
        <taxon>metagenomes</taxon>
        <taxon>ecological metagenomes</taxon>
    </lineage>
</organism>
<feature type="non-terminal residue" evidence="1">
    <location>
        <position position="1"/>
    </location>
</feature>
<reference evidence="1" key="1">
    <citation type="submission" date="2018-05" db="EMBL/GenBank/DDBJ databases">
        <authorList>
            <person name="Lanie J.A."/>
            <person name="Ng W.-L."/>
            <person name="Kazmierczak K.M."/>
            <person name="Andrzejewski T.M."/>
            <person name="Davidsen T.M."/>
            <person name="Wayne K.J."/>
            <person name="Tettelin H."/>
            <person name="Glass J.I."/>
            <person name="Rusch D."/>
            <person name="Podicherti R."/>
            <person name="Tsui H.-C.T."/>
            <person name="Winkler M.E."/>
        </authorList>
    </citation>
    <scope>NUCLEOTIDE SEQUENCE</scope>
</reference>
<evidence type="ECO:0000313" key="1">
    <source>
        <dbReference type="EMBL" id="SVE40228.1"/>
    </source>
</evidence>
<dbReference type="EMBL" id="UINC01214824">
    <property type="protein sequence ID" value="SVE40228.1"/>
    <property type="molecule type" value="Genomic_DNA"/>
</dbReference>
<dbReference type="AlphaFoldDB" id="A0A383D8P9"/>
<sequence length="22" mass="2432">KRVVLCCFGEESLRIHEAAVTA</sequence>
<proteinExistence type="predicted"/>
<accession>A0A383D8P9</accession>